<accession>A0A9X8MCQ1</accession>
<dbReference type="PANTHER" id="PTHR33542:SF3">
    <property type="entry name" value="SIROHYDROCHLORIN FERROCHELATASE, CHLOROPLASTIC"/>
    <property type="match status" value="1"/>
</dbReference>
<dbReference type="CDD" id="cd03414">
    <property type="entry name" value="CbiX_SirB_C"/>
    <property type="match status" value="1"/>
</dbReference>
<dbReference type="GeneID" id="300267320"/>
<dbReference type="AlphaFoldDB" id="A0A9X8MCQ1"/>
<evidence type="ECO:0000313" key="5">
    <source>
        <dbReference type="Proteomes" id="UP000183210"/>
    </source>
</evidence>
<dbReference type="Proteomes" id="UP000183210">
    <property type="component" value="Unassembled WGS sequence"/>
</dbReference>
<dbReference type="GO" id="GO:0046872">
    <property type="term" value="F:metal ion binding"/>
    <property type="evidence" value="ECO:0007669"/>
    <property type="project" value="UniProtKB-KW"/>
</dbReference>
<dbReference type="Pfam" id="PF01903">
    <property type="entry name" value="CbiX"/>
    <property type="match status" value="2"/>
</dbReference>
<dbReference type="RefSeq" id="WP_074825406.1">
    <property type="nucleotide sequence ID" value="NZ_FOEV01000006.1"/>
</dbReference>
<evidence type="ECO:0000256" key="3">
    <source>
        <dbReference type="SAM" id="MobiDB-lite"/>
    </source>
</evidence>
<dbReference type="EMBL" id="FOEV01000006">
    <property type="protein sequence ID" value="SEQ52801.1"/>
    <property type="molecule type" value="Genomic_DNA"/>
</dbReference>
<keyword evidence="1" id="KW-0479">Metal-binding</keyword>
<evidence type="ECO:0000256" key="2">
    <source>
        <dbReference type="ARBA" id="ARBA00023239"/>
    </source>
</evidence>
<comment type="caution">
    <text evidence="4">The sequence shown here is derived from an EMBL/GenBank/DDBJ whole genome shotgun (WGS) entry which is preliminary data.</text>
</comment>
<dbReference type="PANTHER" id="PTHR33542">
    <property type="entry name" value="SIROHYDROCHLORIN FERROCHELATASE, CHLOROPLASTIC"/>
    <property type="match status" value="1"/>
</dbReference>
<dbReference type="InterPro" id="IPR050963">
    <property type="entry name" value="Sirohydro_Cobaltochel/CbiX"/>
</dbReference>
<name>A0A9X8MCQ1_9PSED</name>
<organism evidence="4 5">
    <name type="scientific">Pseudomonas lutea</name>
    <dbReference type="NCBI Taxonomy" id="243924"/>
    <lineage>
        <taxon>Bacteria</taxon>
        <taxon>Pseudomonadati</taxon>
        <taxon>Pseudomonadota</taxon>
        <taxon>Gammaproteobacteria</taxon>
        <taxon>Pseudomonadales</taxon>
        <taxon>Pseudomonadaceae</taxon>
        <taxon>Pseudomonas</taxon>
    </lineage>
</organism>
<dbReference type="InterPro" id="IPR002762">
    <property type="entry name" value="CbiX-like"/>
</dbReference>
<reference evidence="4 5" key="1">
    <citation type="submission" date="2016-10" db="EMBL/GenBank/DDBJ databases">
        <authorList>
            <person name="Varghese N."/>
            <person name="Submissions S."/>
        </authorList>
    </citation>
    <scope>NUCLEOTIDE SEQUENCE [LARGE SCALE GENOMIC DNA]</scope>
    <source>
        <strain evidence="4 5">LMG 21974</strain>
    </source>
</reference>
<dbReference type="SUPFAM" id="SSF53800">
    <property type="entry name" value="Chelatase"/>
    <property type="match status" value="1"/>
</dbReference>
<keyword evidence="2" id="KW-0456">Lyase</keyword>
<feature type="region of interest" description="Disordered" evidence="3">
    <location>
        <begin position="284"/>
        <end position="327"/>
    </location>
</feature>
<protein>
    <submittedName>
        <fullName evidence="4">Sirohydrochlorin cobaltochelatase</fullName>
    </submittedName>
</protein>
<proteinExistence type="predicted"/>
<evidence type="ECO:0000256" key="1">
    <source>
        <dbReference type="ARBA" id="ARBA00022723"/>
    </source>
</evidence>
<dbReference type="CDD" id="cd03416">
    <property type="entry name" value="CbiX_SirB_N"/>
    <property type="match status" value="1"/>
</dbReference>
<sequence length="345" mass="38253">MTLSNSAPAILVVGHGTRSRPGVEEFFRLAEHLKSRFPDRLCTTGFLEFARPTIAEGLNKLIAEGARNITAIPGMLMAAGHAKNDIPSELNEFMAANPEVKITYGVELGVNAKMMRAARDRIEAAEAQFGDGYRRDETLLVVVGRGASDADANSNITKITRFLWEGMGFAWAETCYSGVTKPLVADALPVVHRLGYRNVIVFPYFLFTGRLIDRIYADVDAYAEAHPEVRVVKAGYLNDHPLVIEALVDKLHETEEGTGNMNCQLCHYREQIIGFEDRVGAPQFGHHHHVRGIGTDADHDHHHHHHHHHHGHHHHNHDHGHSHDHALSPAQAAPLKAVQKLTPAD</sequence>
<gene>
    <name evidence="4" type="ORF">SAMN05216409_106167</name>
</gene>
<feature type="compositionally biased region" description="Basic residues" evidence="3">
    <location>
        <begin position="301"/>
        <end position="318"/>
    </location>
</feature>
<evidence type="ECO:0000313" key="4">
    <source>
        <dbReference type="EMBL" id="SEQ52801.1"/>
    </source>
</evidence>
<dbReference type="Gene3D" id="3.40.50.1400">
    <property type="match status" value="2"/>
</dbReference>
<dbReference type="GO" id="GO:0016829">
    <property type="term" value="F:lyase activity"/>
    <property type="evidence" value="ECO:0007669"/>
    <property type="project" value="UniProtKB-KW"/>
</dbReference>